<dbReference type="PANTHER" id="PTHR47950">
    <property type="entry name" value="CYTOCHROME P450, FAMILY 76, SUBFAMILY C, POLYPEPTIDE 5-RELATED"/>
    <property type="match status" value="1"/>
</dbReference>
<keyword evidence="10" id="KW-1133">Transmembrane helix</keyword>
<dbReference type="GO" id="GO:0005506">
    <property type="term" value="F:iron ion binding"/>
    <property type="evidence" value="ECO:0007669"/>
    <property type="project" value="InterPro"/>
</dbReference>
<dbReference type="PANTHER" id="PTHR47950:SF44">
    <property type="entry name" value="CYTOCHROME P450, FAMILY 76, SUBFAMILY C, POLYPEPTIDE 5-RELATED"/>
    <property type="match status" value="1"/>
</dbReference>
<dbReference type="AlphaFoldDB" id="A0AAW2LHB0"/>
<evidence type="ECO:0000256" key="7">
    <source>
        <dbReference type="ARBA" id="ARBA00023033"/>
    </source>
</evidence>
<keyword evidence="10" id="KW-0472">Membrane</keyword>
<evidence type="ECO:0000256" key="4">
    <source>
        <dbReference type="ARBA" id="ARBA00022723"/>
    </source>
</evidence>
<evidence type="ECO:0000256" key="6">
    <source>
        <dbReference type="ARBA" id="ARBA00023004"/>
    </source>
</evidence>
<keyword evidence="4 8" id="KW-0479">Metal-binding</keyword>
<organism evidence="11">
    <name type="scientific">Sesamum calycinum</name>
    <dbReference type="NCBI Taxonomy" id="2727403"/>
    <lineage>
        <taxon>Eukaryota</taxon>
        <taxon>Viridiplantae</taxon>
        <taxon>Streptophyta</taxon>
        <taxon>Embryophyta</taxon>
        <taxon>Tracheophyta</taxon>
        <taxon>Spermatophyta</taxon>
        <taxon>Magnoliopsida</taxon>
        <taxon>eudicotyledons</taxon>
        <taxon>Gunneridae</taxon>
        <taxon>Pentapetalae</taxon>
        <taxon>asterids</taxon>
        <taxon>lamiids</taxon>
        <taxon>Lamiales</taxon>
        <taxon>Pedaliaceae</taxon>
        <taxon>Sesamum</taxon>
    </lineage>
</organism>
<proteinExistence type="inferred from homology"/>
<accession>A0AAW2LHB0</accession>
<keyword evidence="10" id="KW-0812">Transmembrane</keyword>
<dbReference type="PRINTS" id="PR00463">
    <property type="entry name" value="EP450I"/>
</dbReference>
<protein>
    <submittedName>
        <fullName evidence="11">Geraniol 8-hydroxylase</fullName>
    </submittedName>
</protein>
<evidence type="ECO:0000256" key="5">
    <source>
        <dbReference type="ARBA" id="ARBA00023002"/>
    </source>
</evidence>
<evidence type="ECO:0000256" key="3">
    <source>
        <dbReference type="ARBA" id="ARBA00022617"/>
    </source>
</evidence>
<evidence type="ECO:0000256" key="2">
    <source>
        <dbReference type="ARBA" id="ARBA00010617"/>
    </source>
</evidence>
<gene>
    <name evidence="11" type="ORF">Scaly_2866100</name>
</gene>
<comment type="cofactor">
    <cofactor evidence="8">
        <name>heme</name>
        <dbReference type="ChEBI" id="CHEBI:30413"/>
    </cofactor>
</comment>
<feature type="binding site" description="axial binding residue" evidence="8">
    <location>
        <position position="449"/>
    </location>
    <ligand>
        <name>heme</name>
        <dbReference type="ChEBI" id="CHEBI:30413"/>
    </ligand>
    <ligandPart>
        <name>Fe</name>
        <dbReference type="ChEBI" id="CHEBI:18248"/>
    </ligandPart>
</feature>
<dbReference type="SUPFAM" id="SSF48264">
    <property type="entry name" value="Cytochrome P450"/>
    <property type="match status" value="1"/>
</dbReference>
<evidence type="ECO:0000256" key="8">
    <source>
        <dbReference type="PIRSR" id="PIRSR602401-1"/>
    </source>
</evidence>
<dbReference type="GO" id="GO:0020037">
    <property type="term" value="F:heme binding"/>
    <property type="evidence" value="ECO:0007669"/>
    <property type="project" value="InterPro"/>
</dbReference>
<sequence>MISNVLTRVPSAGKFQPAAEVAASTHALRHCYTGKPSPTFRFTVSPIIQTRSTQNCIIAWSCRTEDGIPVLGSSPIRLFQRQDHHASEPYRIELPSSLQKYTRMDVSSFFLLCSLFTLCIYFILSTVKIKKKRLPPGPTGLPVLGSLVTIGNRPHESLSKLAKTYGPLMTVKFGMIKIVVVSSAEMAREIFQKKDQAFSGRPAPEAVVAEKDYDMSMVWSSGQSPHWKKLRKICNSQLFTTQRLDASQELRHMMMQKMIEQVDEARLARQPLHVGTLGFGTTLNFLSNTMFSSDMFETKSDATTELKELIGDLIELVGKPNVADYLPFLKPFDPQGIRRGLTLLYERLRKVLDGVIERRIKHRACRSDRYGDFLDVLLDHTEEDGSLELNYQNISVLLMVFVNAWSILRDPAYWDDPASFKPDRFLNSDTDFRGKDFKYIPFGAGRRICPGSSLAMRMVSLMLANLVHNFDWELPNGLKPEDLDMNDGLGMTLQKHEPLVVIPVDHVA</sequence>
<comment type="caution">
    <text evidence="11">The sequence shown here is derived from an EMBL/GenBank/DDBJ whole genome shotgun (WGS) entry which is preliminary data.</text>
</comment>
<keyword evidence="6 8" id="KW-0408">Iron</keyword>
<dbReference type="Pfam" id="PF00067">
    <property type="entry name" value="p450"/>
    <property type="match status" value="1"/>
</dbReference>
<dbReference type="InterPro" id="IPR001128">
    <property type="entry name" value="Cyt_P450"/>
</dbReference>
<dbReference type="GO" id="GO:0016705">
    <property type="term" value="F:oxidoreductase activity, acting on paired donors, with incorporation or reduction of molecular oxygen"/>
    <property type="evidence" value="ECO:0007669"/>
    <property type="project" value="InterPro"/>
</dbReference>
<dbReference type="InterPro" id="IPR017972">
    <property type="entry name" value="Cyt_P450_CS"/>
</dbReference>
<dbReference type="Gene3D" id="1.10.630.10">
    <property type="entry name" value="Cytochrome P450"/>
    <property type="match status" value="2"/>
</dbReference>
<evidence type="ECO:0000256" key="10">
    <source>
        <dbReference type="SAM" id="Phobius"/>
    </source>
</evidence>
<dbReference type="PROSITE" id="PS00086">
    <property type="entry name" value="CYTOCHROME_P450"/>
    <property type="match status" value="1"/>
</dbReference>
<feature type="transmembrane region" description="Helical" evidence="10">
    <location>
        <begin position="106"/>
        <end position="124"/>
    </location>
</feature>
<comment type="similarity">
    <text evidence="2 9">Belongs to the cytochrome P450 family.</text>
</comment>
<keyword evidence="7 9" id="KW-0503">Monooxygenase</keyword>
<dbReference type="InterPro" id="IPR036396">
    <property type="entry name" value="Cyt_P450_sf"/>
</dbReference>
<evidence type="ECO:0000313" key="11">
    <source>
        <dbReference type="EMBL" id="KAL0318103.1"/>
    </source>
</evidence>
<name>A0AAW2LHB0_9LAMI</name>
<reference evidence="11" key="1">
    <citation type="submission" date="2020-06" db="EMBL/GenBank/DDBJ databases">
        <authorList>
            <person name="Li T."/>
            <person name="Hu X."/>
            <person name="Zhang T."/>
            <person name="Song X."/>
            <person name="Zhang H."/>
            <person name="Dai N."/>
            <person name="Sheng W."/>
            <person name="Hou X."/>
            <person name="Wei L."/>
        </authorList>
    </citation>
    <scope>NUCLEOTIDE SEQUENCE</scope>
    <source>
        <strain evidence="11">KEN8</strain>
        <tissue evidence="11">Leaf</tissue>
    </source>
</reference>
<evidence type="ECO:0000256" key="1">
    <source>
        <dbReference type="ARBA" id="ARBA00004167"/>
    </source>
</evidence>
<keyword evidence="5 9" id="KW-0560">Oxidoreductase</keyword>
<comment type="subcellular location">
    <subcellularLocation>
        <location evidence="1">Membrane</location>
        <topology evidence="1">Single-pass membrane protein</topology>
    </subcellularLocation>
</comment>
<dbReference type="InterPro" id="IPR002401">
    <property type="entry name" value="Cyt_P450_E_grp-I"/>
</dbReference>
<evidence type="ECO:0000256" key="9">
    <source>
        <dbReference type="RuleBase" id="RU000461"/>
    </source>
</evidence>
<dbReference type="EMBL" id="JACGWM010000044">
    <property type="protein sequence ID" value="KAL0318103.1"/>
    <property type="molecule type" value="Genomic_DNA"/>
</dbReference>
<keyword evidence="3 8" id="KW-0349">Heme</keyword>
<reference evidence="11" key="2">
    <citation type="journal article" date="2024" name="Plant">
        <title>Genomic evolution and insights into agronomic trait innovations of Sesamum species.</title>
        <authorList>
            <person name="Miao H."/>
            <person name="Wang L."/>
            <person name="Qu L."/>
            <person name="Liu H."/>
            <person name="Sun Y."/>
            <person name="Le M."/>
            <person name="Wang Q."/>
            <person name="Wei S."/>
            <person name="Zheng Y."/>
            <person name="Lin W."/>
            <person name="Duan Y."/>
            <person name="Cao H."/>
            <person name="Xiong S."/>
            <person name="Wang X."/>
            <person name="Wei L."/>
            <person name="Li C."/>
            <person name="Ma Q."/>
            <person name="Ju M."/>
            <person name="Zhao R."/>
            <person name="Li G."/>
            <person name="Mu C."/>
            <person name="Tian Q."/>
            <person name="Mei H."/>
            <person name="Zhang T."/>
            <person name="Gao T."/>
            <person name="Zhang H."/>
        </authorList>
    </citation>
    <scope>NUCLEOTIDE SEQUENCE</scope>
    <source>
        <strain evidence="11">KEN8</strain>
    </source>
</reference>
<dbReference type="GO" id="GO:0004497">
    <property type="term" value="F:monooxygenase activity"/>
    <property type="evidence" value="ECO:0007669"/>
    <property type="project" value="UniProtKB-KW"/>
</dbReference>
<dbReference type="GO" id="GO:0016020">
    <property type="term" value="C:membrane"/>
    <property type="evidence" value="ECO:0007669"/>
    <property type="project" value="UniProtKB-SubCell"/>
</dbReference>